<name>A0ABP8GGE1_9BACT</name>
<sequence>MANTNQGGSTQNNQSYGHEEGQMRNTPAGSSNNSQGMSDIMKGQPQRHSGTSQGNGDSQQTGSSGETESDRANRNEDEGVRGGNSSI</sequence>
<dbReference type="RefSeq" id="WP_345254026.1">
    <property type="nucleotide sequence ID" value="NZ_BAABGY010000005.1"/>
</dbReference>
<proteinExistence type="predicted"/>
<keyword evidence="3" id="KW-1185">Reference proteome</keyword>
<feature type="compositionally biased region" description="Basic and acidic residues" evidence="1">
    <location>
        <begin position="68"/>
        <end position="80"/>
    </location>
</feature>
<evidence type="ECO:0008006" key="4">
    <source>
        <dbReference type="Google" id="ProtNLM"/>
    </source>
</evidence>
<feature type="compositionally biased region" description="Polar residues" evidence="1">
    <location>
        <begin position="46"/>
        <end position="66"/>
    </location>
</feature>
<dbReference type="Proteomes" id="UP001501725">
    <property type="component" value="Unassembled WGS sequence"/>
</dbReference>
<evidence type="ECO:0000256" key="1">
    <source>
        <dbReference type="SAM" id="MobiDB-lite"/>
    </source>
</evidence>
<gene>
    <name evidence="2" type="ORF">GCM10023184_10890</name>
</gene>
<comment type="caution">
    <text evidence="2">The sequence shown here is derived from an EMBL/GenBank/DDBJ whole genome shotgun (WGS) entry which is preliminary data.</text>
</comment>
<feature type="compositionally biased region" description="Low complexity" evidence="1">
    <location>
        <begin position="1"/>
        <end position="15"/>
    </location>
</feature>
<evidence type="ECO:0000313" key="3">
    <source>
        <dbReference type="Proteomes" id="UP001501725"/>
    </source>
</evidence>
<feature type="region of interest" description="Disordered" evidence="1">
    <location>
        <begin position="1"/>
        <end position="87"/>
    </location>
</feature>
<reference evidence="3" key="1">
    <citation type="journal article" date="2019" name="Int. J. Syst. Evol. Microbiol.">
        <title>The Global Catalogue of Microorganisms (GCM) 10K type strain sequencing project: providing services to taxonomists for standard genome sequencing and annotation.</title>
        <authorList>
            <consortium name="The Broad Institute Genomics Platform"/>
            <consortium name="The Broad Institute Genome Sequencing Center for Infectious Disease"/>
            <person name="Wu L."/>
            <person name="Ma J."/>
        </authorList>
    </citation>
    <scope>NUCLEOTIDE SEQUENCE [LARGE SCALE GENOMIC DNA]</scope>
    <source>
        <strain evidence="3">JCM 17919</strain>
    </source>
</reference>
<feature type="compositionally biased region" description="Polar residues" evidence="1">
    <location>
        <begin position="23"/>
        <end position="37"/>
    </location>
</feature>
<protein>
    <recommendedName>
        <fullName evidence="4">Stress-induced protein</fullName>
    </recommendedName>
</protein>
<evidence type="ECO:0000313" key="2">
    <source>
        <dbReference type="EMBL" id="GAA4323870.1"/>
    </source>
</evidence>
<accession>A0ABP8GGE1</accession>
<dbReference type="EMBL" id="BAABGY010000005">
    <property type="protein sequence ID" value="GAA4323870.1"/>
    <property type="molecule type" value="Genomic_DNA"/>
</dbReference>
<organism evidence="2 3">
    <name type="scientific">Flaviaesturariibacter amylovorans</name>
    <dbReference type="NCBI Taxonomy" id="1084520"/>
    <lineage>
        <taxon>Bacteria</taxon>
        <taxon>Pseudomonadati</taxon>
        <taxon>Bacteroidota</taxon>
        <taxon>Chitinophagia</taxon>
        <taxon>Chitinophagales</taxon>
        <taxon>Chitinophagaceae</taxon>
        <taxon>Flaviaestuariibacter</taxon>
    </lineage>
</organism>